<accession>A0AA35SDI6</accession>
<name>A0AA35SDI6_GEOBA</name>
<dbReference type="GO" id="GO:0006623">
    <property type="term" value="P:protein targeting to vacuole"/>
    <property type="evidence" value="ECO:0007669"/>
    <property type="project" value="TreeGrafter"/>
</dbReference>
<proteinExistence type="inferred from homology"/>
<evidence type="ECO:0000313" key="11">
    <source>
        <dbReference type="Proteomes" id="UP001174909"/>
    </source>
</evidence>
<evidence type="ECO:0000313" key="10">
    <source>
        <dbReference type="EMBL" id="CAI8027198.1"/>
    </source>
</evidence>
<keyword evidence="3 7" id="KW-0813">Transport</keyword>
<gene>
    <name evidence="10" type="ORF">GBAR_LOCUS15571</name>
</gene>
<evidence type="ECO:0000256" key="4">
    <source>
        <dbReference type="ARBA" id="ARBA00022753"/>
    </source>
</evidence>
<dbReference type="Gene3D" id="1.10.287.660">
    <property type="entry name" value="Helix hairpin bin"/>
    <property type="match status" value="1"/>
</dbReference>
<comment type="function">
    <text evidence="6">Component of the ESCRT-I complex, a regulator of vesicular trafficking process. Required for the sorting of endocytic ubiquitinated cargos into multivesicular bodies. May be involved in cell growth and differentiation.</text>
</comment>
<feature type="domain" description="VPS37 C-terminal" evidence="9">
    <location>
        <begin position="96"/>
        <end position="187"/>
    </location>
</feature>
<dbReference type="PANTHER" id="PTHR13678">
    <property type="entry name" value="VACUOLAR PROTEIN SORTING-ASSOCIATED PROTEIN 37"/>
    <property type="match status" value="1"/>
</dbReference>
<dbReference type="Proteomes" id="UP001174909">
    <property type="component" value="Unassembled WGS sequence"/>
</dbReference>
<evidence type="ECO:0000256" key="6">
    <source>
        <dbReference type="ARBA" id="ARBA00025010"/>
    </source>
</evidence>
<reference evidence="10" key="1">
    <citation type="submission" date="2023-03" db="EMBL/GenBank/DDBJ databases">
        <authorList>
            <person name="Steffen K."/>
            <person name="Cardenas P."/>
        </authorList>
    </citation>
    <scope>NUCLEOTIDE SEQUENCE</scope>
</reference>
<keyword evidence="5 7" id="KW-0653">Protein transport</keyword>
<evidence type="ECO:0000256" key="8">
    <source>
        <dbReference type="SAM" id="MobiDB-lite"/>
    </source>
</evidence>
<dbReference type="PANTHER" id="PTHR13678:SF2">
    <property type="entry name" value="VACUOLAR PROTEIN SORTING-ASSOCIATED PROTEIN 37A"/>
    <property type="match status" value="1"/>
</dbReference>
<keyword evidence="4" id="KW-0967">Endosome</keyword>
<dbReference type="InterPro" id="IPR037202">
    <property type="entry name" value="ESCRT_assembly_dom"/>
</dbReference>
<dbReference type="InterPro" id="IPR009851">
    <property type="entry name" value="Mod_r"/>
</dbReference>
<dbReference type="GO" id="GO:0031902">
    <property type="term" value="C:late endosome membrane"/>
    <property type="evidence" value="ECO:0007669"/>
    <property type="project" value="UniProtKB-SubCell"/>
</dbReference>
<comment type="subcellular location">
    <subcellularLocation>
        <location evidence="1">Late endosome membrane</location>
        <topology evidence="1">Peripheral membrane protein</topology>
    </subcellularLocation>
</comment>
<feature type="region of interest" description="Disordered" evidence="8">
    <location>
        <begin position="181"/>
        <end position="229"/>
    </location>
</feature>
<dbReference type="EMBL" id="CASHTH010002263">
    <property type="protein sequence ID" value="CAI8027198.1"/>
    <property type="molecule type" value="Genomic_DNA"/>
</dbReference>
<keyword evidence="11" id="KW-1185">Reference proteome</keyword>
<dbReference type="AlphaFoldDB" id="A0AA35SDI6"/>
<dbReference type="Pfam" id="PF07200">
    <property type="entry name" value="Mod_r"/>
    <property type="match status" value="1"/>
</dbReference>
<evidence type="ECO:0000256" key="1">
    <source>
        <dbReference type="ARBA" id="ARBA00004633"/>
    </source>
</evidence>
<dbReference type="GO" id="GO:0006612">
    <property type="term" value="P:protein targeting to membrane"/>
    <property type="evidence" value="ECO:0007669"/>
    <property type="project" value="TreeGrafter"/>
</dbReference>
<dbReference type="SUPFAM" id="SSF140111">
    <property type="entry name" value="Endosomal sorting complex assembly domain"/>
    <property type="match status" value="1"/>
</dbReference>
<feature type="compositionally biased region" description="Pro residues" evidence="8">
    <location>
        <begin position="196"/>
        <end position="206"/>
    </location>
</feature>
<sequence length="293" mass="33450">MASPNRRFSMQDVRLPPNLLKEIDIERMGSLSEDEGAFMEFLDSLDLEDLKKAQSKRQELSDQILQTAVINCDKEPAFEEKKTRLRLKVLELNDLKNDHSKRFEELKTLTSKGDYNSVLKELQKCLKQTEKQSEELADSYVSGSSDISADDFVAQYQEKRTLYWLRKVQAEKMEELLKNMRPVPAPRRSSNNRPSIPAPYVSPMPRPSTSLPVSTPHHPPYLHGPAPPPGVYSQMQNPAQSIQPYHQAQRMPIPQPGVPPHGHPFNPAAPFARYPVPLQRPVTPYGSYYANRY</sequence>
<evidence type="ECO:0000256" key="2">
    <source>
        <dbReference type="ARBA" id="ARBA00007617"/>
    </source>
</evidence>
<comment type="caution">
    <text evidence="10">The sequence shown here is derived from an EMBL/GenBank/DDBJ whole genome shotgun (WGS) entry which is preliminary data.</text>
</comment>
<comment type="similarity">
    <text evidence="2">Belongs to the VPS37 family.</text>
</comment>
<dbReference type="GO" id="GO:0000813">
    <property type="term" value="C:ESCRT I complex"/>
    <property type="evidence" value="ECO:0007669"/>
    <property type="project" value="TreeGrafter"/>
</dbReference>
<dbReference type="InterPro" id="IPR029012">
    <property type="entry name" value="Helix_hairpin_bin_sf"/>
</dbReference>
<organism evidence="10 11">
    <name type="scientific">Geodia barretti</name>
    <name type="common">Barrett's horny sponge</name>
    <dbReference type="NCBI Taxonomy" id="519541"/>
    <lineage>
        <taxon>Eukaryota</taxon>
        <taxon>Metazoa</taxon>
        <taxon>Porifera</taxon>
        <taxon>Demospongiae</taxon>
        <taxon>Heteroscleromorpha</taxon>
        <taxon>Tetractinellida</taxon>
        <taxon>Astrophorina</taxon>
        <taxon>Geodiidae</taxon>
        <taxon>Geodia</taxon>
    </lineage>
</organism>
<evidence type="ECO:0000256" key="5">
    <source>
        <dbReference type="ARBA" id="ARBA00022927"/>
    </source>
</evidence>
<evidence type="ECO:0000256" key="3">
    <source>
        <dbReference type="ARBA" id="ARBA00022448"/>
    </source>
</evidence>
<evidence type="ECO:0000259" key="9">
    <source>
        <dbReference type="PROSITE" id="PS51314"/>
    </source>
</evidence>
<evidence type="ECO:0000256" key="7">
    <source>
        <dbReference type="PROSITE-ProRule" id="PRU00646"/>
    </source>
</evidence>
<protein>
    <submittedName>
        <fullName evidence="10">Vacuolar protein sorting-associated protein 37A</fullName>
    </submittedName>
</protein>
<dbReference type="GO" id="GO:0043162">
    <property type="term" value="P:ubiquitin-dependent protein catabolic process via the multivesicular body sorting pathway"/>
    <property type="evidence" value="ECO:0007669"/>
    <property type="project" value="TreeGrafter"/>
</dbReference>
<dbReference type="PROSITE" id="PS51314">
    <property type="entry name" value="VPS37_C"/>
    <property type="match status" value="1"/>
</dbReference>